<reference evidence="2" key="1">
    <citation type="submission" date="2015-01" db="EMBL/GenBank/DDBJ databases">
        <authorList>
            <person name="Aksoy S."/>
            <person name="Warren W."/>
            <person name="Wilson R.K."/>
        </authorList>
    </citation>
    <scope>NUCLEOTIDE SEQUENCE [LARGE SCALE GENOMIC DNA]</scope>
    <source>
        <strain evidence="2">IAEA</strain>
    </source>
</reference>
<dbReference type="Proteomes" id="UP000092460">
    <property type="component" value="Unassembled WGS sequence"/>
</dbReference>
<dbReference type="EMBL" id="JXJN01010595">
    <property type="status" value="NOT_ANNOTATED_CDS"/>
    <property type="molecule type" value="Genomic_DNA"/>
</dbReference>
<dbReference type="EMBL" id="JXJN01010594">
    <property type="status" value="NOT_ANNOTATED_CDS"/>
    <property type="molecule type" value="Genomic_DNA"/>
</dbReference>
<keyword evidence="2" id="KW-1185">Reference proteome</keyword>
<evidence type="ECO:0000313" key="1">
    <source>
        <dbReference type="EnsemblMetazoa" id="GPPI023378-PA"/>
    </source>
</evidence>
<organism evidence="1 2">
    <name type="scientific">Glossina palpalis gambiensis</name>
    <dbReference type="NCBI Taxonomy" id="67801"/>
    <lineage>
        <taxon>Eukaryota</taxon>
        <taxon>Metazoa</taxon>
        <taxon>Ecdysozoa</taxon>
        <taxon>Arthropoda</taxon>
        <taxon>Hexapoda</taxon>
        <taxon>Insecta</taxon>
        <taxon>Pterygota</taxon>
        <taxon>Neoptera</taxon>
        <taxon>Endopterygota</taxon>
        <taxon>Diptera</taxon>
        <taxon>Brachycera</taxon>
        <taxon>Muscomorpha</taxon>
        <taxon>Hippoboscoidea</taxon>
        <taxon>Glossinidae</taxon>
        <taxon>Glossina</taxon>
    </lineage>
</organism>
<evidence type="ECO:0000313" key="2">
    <source>
        <dbReference type="Proteomes" id="UP000092460"/>
    </source>
</evidence>
<sequence>MFLRGDSIILVLRNPLATAKNFIEASLPNIKDFSNANQLIEGFEKLNLEIELRICNIYALQTELVGKCKMVLKRTKWQ</sequence>
<dbReference type="EnsemblMetazoa" id="GPPI023378-RA">
    <property type="protein sequence ID" value="GPPI023378-PA"/>
    <property type="gene ID" value="GPPI023378"/>
</dbReference>
<reference evidence="1" key="2">
    <citation type="submission" date="2020-05" db="UniProtKB">
        <authorList>
            <consortium name="EnsemblMetazoa"/>
        </authorList>
    </citation>
    <scope>IDENTIFICATION</scope>
    <source>
        <strain evidence="1">IAEA</strain>
    </source>
</reference>
<proteinExistence type="predicted"/>
<protein>
    <submittedName>
        <fullName evidence="1">Uncharacterized protein</fullName>
    </submittedName>
</protein>
<dbReference type="AlphaFoldDB" id="A0A1B0B9U2"/>
<accession>A0A1B0B9U2</accession>
<dbReference type="VEuPathDB" id="VectorBase:GPPI023378"/>
<name>A0A1B0B9U2_9MUSC</name>